<dbReference type="AlphaFoldDB" id="A0AAD7ESQ6"/>
<keyword evidence="2" id="KW-1133">Transmembrane helix</keyword>
<feature type="compositionally biased region" description="Polar residues" evidence="1">
    <location>
        <begin position="218"/>
        <end position="229"/>
    </location>
</feature>
<proteinExistence type="predicted"/>
<feature type="region of interest" description="Disordered" evidence="1">
    <location>
        <begin position="267"/>
        <end position="315"/>
    </location>
</feature>
<gene>
    <name evidence="3" type="ORF">DFH08DRAFT_959094</name>
</gene>
<keyword evidence="2" id="KW-0472">Membrane</keyword>
<evidence type="ECO:0000313" key="4">
    <source>
        <dbReference type="Proteomes" id="UP001218218"/>
    </source>
</evidence>
<evidence type="ECO:0000313" key="3">
    <source>
        <dbReference type="EMBL" id="KAJ7348894.1"/>
    </source>
</evidence>
<feature type="compositionally biased region" description="Low complexity" evidence="1">
    <location>
        <begin position="273"/>
        <end position="284"/>
    </location>
</feature>
<dbReference type="Proteomes" id="UP001218218">
    <property type="component" value="Unassembled WGS sequence"/>
</dbReference>
<keyword evidence="4" id="KW-1185">Reference proteome</keyword>
<comment type="caution">
    <text evidence="3">The sequence shown here is derived from an EMBL/GenBank/DDBJ whole genome shotgun (WGS) entry which is preliminary data.</text>
</comment>
<sequence>MPQVISNRTIDDQFGDSVSGALPSYSPVSFWNVGASCSDKCAVHPDPALAFNHTWHDSSQFPGSDPVSVSLQFTGTAVWVFCIVPPITTNEITRYNLSFNLDDGAHRGTFLFTPTSSSEFLYNVPAVSLPTLPNAAHTLSITTDDSINGSIFLFDYAVYTTVTGTPDPSTSPGTIAGCVFGGIFLLLLVLALLRCRKQRRKKQPPPILPVVEPFPQSPAVTSGSGSTTLRPAPTVMTETSRSLSPSSNSPSALVIQLQRALDTVVSMRQTPTAASQRSPQSASSGIMSLGAPASSENQYDTPPPVYQPRVSTSKS</sequence>
<reference evidence="3" key="1">
    <citation type="submission" date="2023-03" db="EMBL/GenBank/DDBJ databases">
        <title>Massive genome expansion in bonnet fungi (Mycena s.s.) driven by repeated elements and novel gene families across ecological guilds.</title>
        <authorList>
            <consortium name="Lawrence Berkeley National Laboratory"/>
            <person name="Harder C.B."/>
            <person name="Miyauchi S."/>
            <person name="Viragh M."/>
            <person name="Kuo A."/>
            <person name="Thoen E."/>
            <person name="Andreopoulos B."/>
            <person name="Lu D."/>
            <person name="Skrede I."/>
            <person name="Drula E."/>
            <person name="Henrissat B."/>
            <person name="Morin E."/>
            <person name="Kohler A."/>
            <person name="Barry K."/>
            <person name="LaButti K."/>
            <person name="Morin E."/>
            <person name="Salamov A."/>
            <person name="Lipzen A."/>
            <person name="Mereny Z."/>
            <person name="Hegedus B."/>
            <person name="Baldrian P."/>
            <person name="Stursova M."/>
            <person name="Weitz H."/>
            <person name="Taylor A."/>
            <person name="Grigoriev I.V."/>
            <person name="Nagy L.G."/>
            <person name="Martin F."/>
            <person name="Kauserud H."/>
        </authorList>
    </citation>
    <scope>NUCLEOTIDE SEQUENCE</scope>
    <source>
        <strain evidence="3">CBHHK002</strain>
    </source>
</reference>
<feature type="transmembrane region" description="Helical" evidence="2">
    <location>
        <begin position="173"/>
        <end position="193"/>
    </location>
</feature>
<feature type="compositionally biased region" description="Low complexity" evidence="1">
    <location>
        <begin position="240"/>
        <end position="250"/>
    </location>
</feature>
<dbReference type="Gene3D" id="2.60.120.260">
    <property type="entry name" value="Galactose-binding domain-like"/>
    <property type="match status" value="1"/>
</dbReference>
<protein>
    <submittedName>
        <fullName evidence="3">Uncharacterized protein</fullName>
    </submittedName>
</protein>
<dbReference type="EMBL" id="JARIHO010000016">
    <property type="protein sequence ID" value="KAJ7348894.1"/>
    <property type="molecule type" value="Genomic_DNA"/>
</dbReference>
<accession>A0AAD7ESQ6</accession>
<feature type="region of interest" description="Disordered" evidence="1">
    <location>
        <begin position="202"/>
        <end position="250"/>
    </location>
</feature>
<keyword evidence="2" id="KW-0812">Transmembrane</keyword>
<evidence type="ECO:0000256" key="1">
    <source>
        <dbReference type="SAM" id="MobiDB-lite"/>
    </source>
</evidence>
<organism evidence="3 4">
    <name type="scientific">Mycena albidolilacea</name>
    <dbReference type="NCBI Taxonomy" id="1033008"/>
    <lineage>
        <taxon>Eukaryota</taxon>
        <taxon>Fungi</taxon>
        <taxon>Dikarya</taxon>
        <taxon>Basidiomycota</taxon>
        <taxon>Agaricomycotina</taxon>
        <taxon>Agaricomycetes</taxon>
        <taxon>Agaricomycetidae</taxon>
        <taxon>Agaricales</taxon>
        <taxon>Marasmiineae</taxon>
        <taxon>Mycenaceae</taxon>
        <taxon>Mycena</taxon>
    </lineage>
</organism>
<evidence type="ECO:0000256" key="2">
    <source>
        <dbReference type="SAM" id="Phobius"/>
    </source>
</evidence>
<name>A0AAD7ESQ6_9AGAR</name>